<proteinExistence type="inferred from homology"/>
<evidence type="ECO:0000313" key="10">
    <source>
        <dbReference type="Proteomes" id="UP000663856"/>
    </source>
</evidence>
<dbReference type="InterPro" id="IPR016159">
    <property type="entry name" value="Cullin_repeat-like_dom_sf"/>
</dbReference>
<dbReference type="GO" id="GO:0031625">
    <property type="term" value="F:ubiquitin protein ligase binding"/>
    <property type="evidence" value="ECO:0007669"/>
    <property type="project" value="InterPro"/>
</dbReference>
<dbReference type="SMART" id="SM00182">
    <property type="entry name" value="CULLIN"/>
    <property type="match status" value="1"/>
</dbReference>
<dbReference type="InterPro" id="IPR016157">
    <property type="entry name" value="Cullin_CS"/>
</dbReference>
<gene>
    <name evidence="9" type="ORF">WKI299_LOCUS4326</name>
</gene>
<dbReference type="PANTHER" id="PTHR11932">
    <property type="entry name" value="CULLIN"/>
    <property type="match status" value="1"/>
</dbReference>
<dbReference type="FunFam" id="1.20.1310.10:FF:000019">
    <property type="entry name" value="Cullin 1"/>
    <property type="match status" value="1"/>
</dbReference>
<dbReference type="PROSITE" id="PS50069">
    <property type="entry name" value="CULLIN_2"/>
    <property type="match status" value="1"/>
</dbReference>
<evidence type="ECO:0000259" key="8">
    <source>
        <dbReference type="PROSITE" id="PS50069"/>
    </source>
</evidence>
<dbReference type="InterPro" id="IPR045093">
    <property type="entry name" value="Cullin"/>
</dbReference>
<evidence type="ECO:0000256" key="5">
    <source>
        <dbReference type="ARBA" id="ARBA00022843"/>
    </source>
</evidence>
<dbReference type="FunFam" id="4.10.1030.10:FF:000002">
    <property type="entry name" value="cullin homolog 1"/>
    <property type="match status" value="1"/>
</dbReference>
<comment type="caution">
    <text evidence="9">The sequence shown here is derived from an EMBL/GenBank/DDBJ whole genome shotgun (WGS) entry which is preliminary data.</text>
</comment>
<keyword evidence="5" id="KW-0832">Ubl conjugation</keyword>
<dbReference type="Gene3D" id="1.10.10.10">
    <property type="entry name" value="Winged helix-like DNA-binding domain superfamily/Winged helix DNA-binding domain"/>
    <property type="match status" value="2"/>
</dbReference>
<reference evidence="9" key="1">
    <citation type="submission" date="2021-02" db="EMBL/GenBank/DDBJ databases">
        <authorList>
            <person name="Nowell W R."/>
        </authorList>
    </citation>
    <scope>NUCLEOTIDE SEQUENCE</scope>
</reference>
<comment type="pathway">
    <text evidence="1">Protein modification; protein ubiquitination.</text>
</comment>
<dbReference type="InterPro" id="IPR036317">
    <property type="entry name" value="Cullin_homology_sf"/>
</dbReference>
<dbReference type="InterPro" id="IPR001373">
    <property type="entry name" value="Cullin_N"/>
</dbReference>
<dbReference type="EMBL" id="CAJNRF010001044">
    <property type="protein sequence ID" value="CAF1992109.1"/>
    <property type="molecule type" value="Genomic_DNA"/>
</dbReference>
<dbReference type="InterPro" id="IPR059120">
    <property type="entry name" value="Cullin-like_AB"/>
</dbReference>
<dbReference type="SUPFAM" id="SSF74788">
    <property type="entry name" value="Cullin repeat-like"/>
    <property type="match status" value="1"/>
</dbReference>
<dbReference type="PROSITE" id="PS01256">
    <property type="entry name" value="CULLIN_1"/>
    <property type="match status" value="1"/>
</dbReference>
<dbReference type="Proteomes" id="UP000663856">
    <property type="component" value="Unassembled WGS sequence"/>
</dbReference>
<dbReference type="GO" id="GO:0019005">
    <property type="term" value="C:SCF ubiquitin ligase complex"/>
    <property type="evidence" value="ECO:0007669"/>
    <property type="project" value="UniProtKB-ARBA"/>
</dbReference>
<dbReference type="InterPro" id="IPR036388">
    <property type="entry name" value="WH-like_DNA-bd_sf"/>
</dbReference>
<dbReference type="SUPFAM" id="SSF46785">
    <property type="entry name" value="Winged helix' DNA-binding domain"/>
    <property type="match status" value="1"/>
</dbReference>
<dbReference type="SMART" id="SM00884">
    <property type="entry name" value="Cullin_Nedd8"/>
    <property type="match status" value="1"/>
</dbReference>
<evidence type="ECO:0000256" key="4">
    <source>
        <dbReference type="ARBA" id="ARBA00022786"/>
    </source>
</evidence>
<evidence type="ECO:0000256" key="1">
    <source>
        <dbReference type="ARBA" id="ARBA00004906"/>
    </source>
</evidence>
<evidence type="ECO:0000313" key="9">
    <source>
        <dbReference type="EMBL" id="CAF1992109.1"/>
    </source>
</evidence>
<dbReference type="Gene3D" id="1.20.1310.10">
    <property type="entry name" value="Cullin Repeats"/>
    <property type="match status" value="4"/>
</dbReference>
<evidence type="ECO:0000256" key="2">
    <source>
        <dbReference type="ARBA" id="ARBA00006019"/>
    </source>
</evidence>
<dbReference type="InterPro" id="IPR016158">
    <property type="entry name" value="Cullin_homology"/>
</dbReference>
<name>A0A816MJK0_9BILA</name>
<dbReference type="GO" id="GO:0006511">
    <property type="term" value="P:ubiquitin-dependent protein catabolic process"/>
    <property type="evidence" value="ECO:0007669"/>
    <property type="project" value="InterPro"/>
</dbReference>
<dbReference type="FunFam" id="1.20.1310.10:FF:000007">
    <property type="entry name" value="Cullin 1"/>
    <property type="match status" value="1"/>
</dbReference>
<feature type="domain" description="Cullin family profile" evidence="8">
    <location>
        <begin position="482"/>
        <end position="710"/>
    </location>
</feature>
<dbReference type="InterPro" id="IPR019559">
    <property type="entry name" value="Cullin_neddylation_domain"/>
</dbReference>
<dbReference type="FunFam" id="1.10.10.10:FF:000014">
    <property type="entry name" value="Cullin 1"/>
    <property type="match status" value="1"/>
</dbReference>
<dbReference type="Pfam" id="PF26557">
    <property type="entry name" value="Cullin_AB"/>
    <property type="match status" value="1"/>
</dbReference>
<organism evidence="9 10">
    <name type="scientific">Rotaria magnacalcarata</name>
    <dbReference type="NCBI Taxonomy" id="392030"/>
    <lineage>
        <taxon>Eukaryota</taxon>
        <taxon>Metazoa</taxon>
        <taxon>Spiralia</taxon>
        <taxon>Gnathifera</taxon>
        <taxon>Rotifera</taxon>
        <taxon>Eurotatoria</taxon>
        <taxon>Bdelloidea</taxon>
        <taxon>Philodinida</taxon>
        <taxon>Philodinidae</taxon>
        <taxon>Rotaria</taxon>
    </lineage>
</organism>
<dbReference type="Pfam" id="PF00888">
    <property type="entry name" value="Cullin"/>
    <property type="match status" value="1"/>
</dbReference>
<dbReference type="SUPFAM" id="SSF75632">
    <property type="entry name" value="Cullin homology domain"/>
    <property type="match status" value="1"/>
</dbReference>
<dbReference type="InterPro" id="IPR036390">
    <property type="entry name" value="WH_DNA-bd_sf"/>
</dbReference>
<evidence type="ECO:0000256" key="6">
    <source>
        <dbReference type="PROSITE-ProRule" id="PRU00330"/>
    </source>
</evidence>
<evidence type="ECO:0000256" key="7">
    <source>
        <dbReference type="RuleBase" id="RU003829"/>
    </source>
</evidence>
<evidence type="ECO:0000256" key="3">
    <source>
        <dbReference type="ARBA" id="ARBA00022499"/>
    </source>
</evidence>
<keyword evidence="4" id="KW-0833">Ubl conjugation pathway</keyword>
<dbReference type="FunFam" id="1.20.1310.10:FF:000023">
    <property type="entry name" value="cullin-1"/>
    <property type="match status" value="1"/>
</dbReference>
<protein>
    <recommendedName>
        <fullName evidence="8">Cullin family profile domain-containing protein</fullName>
    </recommendedName>
</protein>
<dbReference type="Pfam" id="PF10557">
    <property type="entry name" value="Cullin_Nedd8"/>
    <property type="match status" value="1"/>
</dbReference>
<keyword evidence="3" id="KW-1017">Isopeptide bond</keyword>
<accession>A0A816MJK0</accession>
<comment type="similarity">
    <text evidence="2 6 7">Belongs to the cullin family.</text>
</comment>
<dbReference type="Gene3D" id="4.10.1030.10">
    <property type="entry name" value="Ring Box Chain A, domain 5"/>
    <property type="match status" value="1"/>
</dbReference>
<sequence length="847" mass="98782">MVRATYTSNSRVRVQFECFTRTVAFAQLRRTRTEVMPLVLFIYCVHEEKENQLIICDFSLSFMQVTRMSQTNRHVKLDEVWANLLDGINHVYQFQGMKKPAYMLLYTHVYDYCISNPNQPRTVTGNSRVHIGGLSRSNGQDGANIVGGELYNKLKNYLKDYLKDVCQSGTDLQGEGVLRFYTNRWEKYQFSSKVMNDFCSYINRHWVQREFNSGRKDIYDIYTMAMDSWQKVVFQPLHKQVTHACLDLIKSERNNEIINTRLISGVIQSYVALGFTEELTNSSHITSPTLTIYKDYFELYFLHDTEQFYRLEAATFLVHNSVTEYLKKVATRLDEEVHRVQSYLHPSTLSLLIKKVEEVLIRDQLDAIYTEAKKLLRDERYQDLALLFKLTNRIPNATNELKKIVENHIYEMGINTIERVSGTAINDPKVYIETIIDIHKKFLKLVQESFNGEQGFTAALDKACGKFINNNVVTQSAGSTTKSPELLARYCDALLRKGSKAVEETDLEEKFNQIMIVFNYIEDKDVYQKFYSKMLAKRLVGQLSASDDYEESMISKLKQACGFEYTSKLQRMFQDIGVSKTLLTEYEKYCENNSITDTIDFTVMVLSSNSWPFSGSSNFVIPLELKSTFNSFTEFYTHRHNGRKLTWLHQHSKGELQTYFTTQKYILQVSTYQMVVLLLFNKVLTWTVERLQDETQIKSELLLQVILGLLKSKLLLCTDINEDEIDEDFKESDIKTHYSIRLSTDFRSKKLRINLNVPLKSVEQKDIEGVHRTIDEDRKMVIQAAIVRIMKARQTLKHALLMQEVIQQLSSRFRPKIPVIKKCIDVLIEKEYLERQSNEKDVLRYLA</sequence>
<dbReference type="AlphaFoldDB" id="A0A816MJK0"/>
<dbReference type="FunFam" id="1.20.1310.10:FF:000011">
    <property type="entry name" value="Cullin 1"/>
    <property type="match status" value="1"/>
</dbReference>